<accession>A0A4Y2HSE1</accession>
<sequence>MLVERLSPRWSSTGLTLFLGSPGQCGYFHALVGPVVLVVRCRPWSLWVTGSKSDATEDTSCIEPVATQIMHRVKRPLLVWVRKFGEGVPTQVSSLSSDTSSKLRVKSQNYLLLLQKGTLM</sequence>
<dbReference type="AlphaFoldDB" id="A0A4Y2HSE1"/>
<protein>
    <submittedName>
        <fullName evidence="1">Uncharacterized protein</fullName>
    </submittedName>
</protein>
<dbReference type="Proteomes" id="UP000499080">
    <property type="component" value="Unassembled WGS sequence"/>
</dbReference>
<organism evidence="1 2">
    <name type="scientific">Araneus ventricosus</name>
    <name type="common">Orbweaver spider</name>
    <name type="synonym">Epeira ventricosa</name>
    <dbReference type="NCBI Taxonomy" id="182803"/>
    <lineage>
        <taxon>Eukaryota</taxon>
        <taxon>Metazoa</taxon>
        <taxon>Ecdysozoa</taxon>
        <taxon>Arthropoda</taxon>
        <taxon>Chelicerata</taxon>
        <taxon>Arachnida</taxon>
        <taxon>Araneae</taxon>
        <taxon>Araneomorphae</taxon>
        <taxon>Entelegynae</taxon>
        <taxon>Araneoidea</taxon>
        <taxon>Araneidae</taxon>
        <taxon>Araneus</taxon>
    </lineage>
</organism>
<reference evidence="1 2" key="1">
    <citation type="journal article" date="2019" name="Sci. Rep.">
        <title>Orb-weaving spider Araneus ventricosus genome elucidates the spidroin gene catalogue.</title>
        <authorList>
            <person name="Kono N."/>
            <person name="Nakamura H."/>
            <person name="Ohtoshi R."/>
            <person name="Moran D.A.P."/>
            <person name="Shinohara A."/>
            <person name="Yoshida Y."/>
            <person name="Fujiwara M."/>
            <person name="Mori M."/>
            <person name="Tomita M."/>
            <person name="Arakawa K."/>
        </authorList>
    </citation>
    <scope>NUCLEOTIDE SEQUENCE [LARGE SCALE GENOMIC DNA]</scope>
</reference>
<comment type="caution">
    <text evidence="1">The sequence shown here is derived from an EMBL/GenBank/DDBJ whole genome shotgun (WGS) entry which is preliminary data.</text>
</comment>
<name>A0A4Y2HSE1_ARAVE</name>
<evidence type="ECO:0000313" key="1">
    <source>
        <dbReference type="EMBL" id="GBM68321.1"/>
    </source>
</evidence>
<keyword evidence="2" id="KW-1185">Reference proteome</keyword>
<proteinExistence type="predicted"/>
<evidence type="ECO:0000313" key="2">
    <source>
        <dbReference type="Proteomes" id="UP000499080"/>
    </source>
</evidence>
<dbReference type="EMBL" id="BGPR01002134">
    <property type="protein sequence ID" value="GBM68321.1"/>
    <property type="molecule type" value="Genomic_DNA"/>
</dbReference>
<gene>
    <name evidence="1" type="ORF">AVEN_247075_1</name>
</gene>